<evidence type="ECO:0000313" key="3">
    <source>
        <dbReference type="Proteomes" id="UP001299409"/>
    </source>
</evidence>
<sequence>MALKTAILACKTLRHEIEKACEKHNIDYPIHWIESGLHNYPEKLHKYIQDELDNMQDYNRVILTFGLCGNSLVGIESKNLELIMPKVDDCISLLLGSVDERRKYGGKNGMYFLTKGWIEGERNLWVEYQYTIEKYGEETGKEIFDMMLNHYKSLGVIDTKCYDLDEVMPLCKEIADTLELNLKILDYPISYLEDLLTGPWDDDRFVITKPNSKIKDFALDL</sequence>
<dbReference type="EMBL" id="JAJBMB010000003">
    <property type="protein sequence ID" value="MCB5445513.1"/>
    <property type="molecule type" value="Genomic_DNA"/>
</dbReference>
<feature type="domain" description="DUF1638" evidence="1">
    <location>
        <begin position="32"/>
        <end position="196"/>
    </location>
</feature>
<dbReference type="RefSeq" id="WP_226914769.1">
    <property type="nucleotide sequence ID" value="NZ_BAABXU010000001.1"/>
</dbReference>
<organism evidence="2 3">
    <name type="scientific">Intestinibacter bartlettii</name>
    <dbReference type="NCBI Taxonomy" id="261299"/>
    <lineage>
        <taxon>Bacteria</taxon>
        <taxon>Bacillati</taxon>
        <taxon>Bacillota</taxon>
        <taxon>Clostridia</taxon>
        <taxon>Peptostreptococcales</taxon>
        <taxon>Peptostreptococcaceae</taxon>
        <taxon>Intestinibacter</taxon>
    </lineage>
</organism>
<evidence type="ECO:0000259" key="1">
    <source>
        <dbReference type="Pfam" id="PF07796"/>
    </source>
</evidence>
<accession>A0ABS8CVL6</accession>
<dbReference type="Proteomes" id="UP001299409">
    <property type="component" value="Unassembled WGS sequence"/>
</dbReference>
<gene>
    <name evidence="2" type="ORF">LIP50_04765</name>
</gene>
<evidence type="ECO:0000313" key="2">
    <source>
        <dbReference type="EMBL" id="MCB5445513.1"/>
    </source>
</evidence>
<comment type="caution">
    <text evidence="2">The sequence shown here is derived from an EMBL/GenBank/DDBJ whole genome shotgun (WGS) entry which is preliminary data.</text>
</comment>
<name>A0ABS8CVL6_9FIRM</name>
<proteinExistence type="predicted"/>
<dbReference type="Pfam" id="PF07796">
    <property type="entry name" value="DUF1638"/>
    <property type="match status" value="1"/>
</dbReference>
<protein>
    <submittedName>
        <fullName evidence="2">DUF1638 domain-containing protein</fullName>
    </submittedName>
</protein>
<keyword evidence="3" id="KW-1185">Reference proteome</keyword>
<reference evidence="2 3" key="1">
    <citation type="submission" date="2021-10" db="EMBL/GenBank/DDBJ databases">
        <title>Collection of gut derived symbiotic bacterial strains cultured from healthy donors.</title>
        <authorList>
            <person name="Lin H."/>
            <person name="Littmann E."/>
            <person name="Claire K."/>
            <person name="Pamer E."/>
        </authorList>
    </citation>
    <scope>NUCLEOTIDE SEQUENCE [LARGE SCALE GENOMIC DNA]</scope>
    <source>
        <strain evidence="2 3">MSK.17.68</strain>
    </source>
</reference>
<dbReference type="InterPro" id="IPR012437">
    <property type="entry name" value="DUF1638"/>
</dbReference>